<comment type="caution">
    <text evidence="1">The sequence shown here is derived from an EMBL/GenBank/DDBJ whole genome shotgun (WGS) entry which is preliminary data.</text>
</comment>
<accession>A0AA39WBN2</accession>
<protein>
    <submittedName>
        <fullName evidence="1">Uncharacterized protein</fullName>
    </submittedName>
</protein>
<gene>
    <name evidence="1" type="ORF">B0T17DRAFT_544258</name>
</gene>
<evidence type="ECO:0000313" key="1">
    <source>
        <dbReference type="EMBL" id="KAK0612673.1"/>
    </source>
</evidence>
<name>A0AA39WBN2_9PEZI</name>
<reference evidence="1" key="1">
    <citation type="submission" date="2023-06" db="EMBL/GenBank/DDBJ databases">
        <title>Genome-scale phylogeny and comparative genomics of the fungal order Sordariales.</title>
        <authorList>
            <consortium name="Lawrence Berkeley National Laboratory"/>
            <person name="Hensen N."/>
            <person name="Bonometti L."/>
            <person name="Westerberg I."/>
            <person name="Brannstrom I.O."/>
            <person name="Guillou S."/>
            <person name="Cros-Aarteil S."/>
            <person name="Calhoun S."/>
            <person name="Haridas S."/>
            <person name="Kuo A."/>
            <person name="Mondo S."/>
            <person name="Pangilinan J."/>
            <person name="Riley R."/>
            <person name="LaButti K."/>
            <person name="Andreopoulos B."/>
            <person name="Lipzen A."/>
            <person name="Chen C."/>
            <person name="Yanf M."/>
            <person name="Daum C."/>
            <person name="Ng V."/>
            <person name="Clum A."/>
            <person name="Steindorff A."/>
            <person name="Ohm R."/>
            <person name="Martin F."/>
            <person name="Silar P."/>
            <person name="Natvig D."/>
            <person name="Lalanne C."/>
            <person name="Gautier V."/>
            <person name="Ament-velasquez S.L."/>
            <person name="Kruys A."/>
            <person name="Hutchinson M.I."/>
            <person name="Powell A.J."/>
            <person name="Barry K."/>
            <person name="Miller A.N."/>
            <person name="Grigoriev I.V."/>
            <person name="Debuchy R."/>
            <person name="Gladieux P."/>
            <person name="Thoren M.H."/>
            <person name="Johannesson H."/>
        </authorList>
    </citation>
    <scope>NUCLEOTIDE SEQUENCE</scope>
    <source>
        <strain evidence="1">SMH3391-2</strain>
    </source>
</reference>
<dbReference type="AlphaFoldDB" id="A0AA39WBN2"/>
<organism evidence="1 2">
    <name type="scientific">Bombardia bombarda</name>
    <dbReference type="NCBI Taxonomy" id="252184"/>
    <lineage>
        <taxon>Eukaryota</taxon>
        <taxon>Fungi</taxon>
        <taxon>Dikarya</taxon>
        <taxon>Ascomycota</taxon>
        <taxon>Pezizomycotina</taxon>
        <taxon>Sordariomycetes</taxon>
        <taxon>Sordariomycetidae</taxon>
        <taxon>Sordariales</taxon>
        <taxon>Lasiosphaeriaceae</taxon>
        <taxon>Bombardia</taxon>
    </lineage>
</organism>
<sequence length="64" mass="7208">MYLLFDHRIPHPVWTSVDRCTPVSNHGLFTFLKASKHPLSFCSAFPGSQLQSFSLTHPPLPAFP</sequence>
<dbReference type="Proteomes" id="UP001174934">
    <property type="component" value="Unassembled WGS sequence"/>
</dbReference>
<proteinExistence type="predicted"/>
<dbReference type="EMBL" id="JAULSR010000009">
    <property type="protein sequence ID" value="KAK0612673.1"/>
    <property type="molecule type" value="Genomic_DNA"/>
</dbReference>
<keyword evidence="2" id="KW-1185">Reference proteome</keyword>
<evidence type="ECO:0000313" key="2">
    <source>
        <dbReference type="Proteomes" id="UP001174934"/>
    </source>
</evidence>